<dbReference type="EnsemblPlants" id="Pp3c16_15148V3.1">
    <property type="protein sequence ID" value="Pp3c16_15148V3.1"/>
    <property type="gene ID" value="Pp3c16_15148"/>
</dbReference>
<dbReference type="Proteomes" id="UP000006727">
    <property type="component" value="Chromosome 16"/>
</dbReference>
<name>A0A2K1J8P4_PHYPA</name>
<accession>A0A2K1J8P4</accession>
<evidence type="ECO:0000313" key="3">
    <source>
        <dbReference type="Proteomes" id="UP000006727"/>
    </source>
</evidence>
<dbReference type="EMBL" id="ABEU02000016">
    <property type="protein sequence ID" value="PNR37894.1"/>
    <property type="molecule type" value="Genomic_DNA"/>
</dbReference>
<dbReference type="AlphaFoldDB" id="A0A2K1J8P4"/>
<evidence type="ECO:0000313" key="1">
    <source>
        <dbReference type="EMBL" id="PNR37894.1"/>
    </source>
</evidence>
<protein>
    <submittedName>
        <fullName evidence="1 2">Uncharacterized protein</fullName>
    </submittedName>
</protein>
<sequence length="158" mass="17398">MWCCVDERWALVAPGPPVSDPDPRSGSCAHTCDCLETKNSNHVGSRWVQSAMRQNDSSPGSEFLGEKIMFSSCAGLDTPTQLALEKPKSCSVRYTLQVFDEHLAAAPDERDHGGVFWMVLTAGVGSCAWSVGRDQGLDCKTRLESCRCEVKIGMRYRH</sequence>
<reference evidence="2" key="3">
    <citation type="submission" date="2020-12" db="UniProtKB">
        <authorList>
            <consortium name="EnsemblPlants"/>
        </authorList>
    </citation>
    <scope>IDENTIFICATION</scope>
</reference>
<proteinExistence type="predicted"/>
<reference evidence="1 3" key="2">
    <citation type="journal article" date="2018" name="Plant J.">
        <title>The Physcomitrella patens chromosome-scale assembly reveals moss genome structure and evolution.</title>
        <authorList>
            <person name="Lang D."/>
            <person name="Ullrich K.K."/>
            <person name="Murat F."/>
            <person name="Fuchs J."/>
            <person name="Jenkins J."/>
            <person name="Haas F.B."/>
            <person name="Piednoel M."/>
            <person name="Gundlach H."/>
            <person name="Van Bel M."/>
            <person name="Meyberg R."/>
            <person name="Vives C."/>
            <person name="Morata J."/>
            <person name="Symeonidi A."/>
            <person name="Hiss M."/>
            <person name="Muchero W."/>
            <person name="Kamisugi Y."/>
            <person name="Saleh O."/>
            <person name="Blanc G."/>
            <person name="Decker E.L."/>
            <person name="van Gessel N."/>
            <person name="Grimwood J."/>
            <person name="Hayes R.D."/>
            <person name="Graham S.W."/>
            <person name="Gunter L.E."/>
            <person name="McDaniel S.F."/>
            <person name="Hoernstein S.N.W."/>
            <person name="Larsson A."/>
            <person name="Li F.W."/>
            <person name="Perroud P.F."/>
            <person name="Phillips J."/>
            <person name="Ranjan P."/>
            <person name="Rokshar D.S."/>
            <person name="Rothfels C.J."/>
            <person name="Schneider L."/>
            <person name="Shu S."/>
            <person name="Stevenson D.W."/>
            <person name="Thummler F."/>
            <person name="Tillich M."/>
            <person name="Villarreal Aguilar J.C."/>
            <person name="Widiez T."/>
            <person name="Wong G.K."/>
            <person name="Wymore A."/>
            <person name="Zhang Y."/>
            <person name="Zimmer A.D."/>
            <person name="Quatrano R.S."/>
            <person name="Mayer K.F.X."/>
            <person name="Goodstein D."/>
            <person name="Casacuberta J.M."/>
            <person name="Vandepoele K."/>
            <person name="Reski R."/>
            <person name="Cuming A.C."/>
            <person name="Tuskan G.A."/>
            <person name="Maumus F."/>
            <person name="Salse J."/>
            <person name="Schmutz J."/>
            <person name="Rensing S.A."/>
        </authorList>
    </citation>
    <scope>NUCLEOTIDE SEQUENCE [LARGE SCALE GENOMIC DNA]</scope>
    <source>
        <strain evidence="2 3">cv. Gransden 2004</strain>
    </source>
</reference>
<organism evidence="1">
    <name type="scientific">Physcomitrium patens</name>
    <name type="common">Spreading-leaved earth moss</name>
    <name type="synonym">Physcomitrella patens</name>
    <dbReference type="NCBI Taxonomy" id="3218"/>
    <lineage>
        <taxon>Eukaryota</taxon>
        <taxon>Viridiplantae</taxon>
        <taxon>Streptophyta</taxon>
        <taxon>Embryophyta</taxon>
        <taxon>Bryophyta</taxon>
        <taxon>Bryophytina</taxon>
        <taxon>Bryopsida</taxon>
        <taxon>Funariidae</taxon>
        <taxon>Funariales</taxon>
        <taxon>Funariaceae</taxon>
        <taxon>Physcomitrium</taxon>
    </lineage>
</organism>
<reference evidence="1 3" key="1">
    <citation type="journal article" date="2008" name="Science">
        <title>The Physcomitrella genome reveals evolutionary insights into the conquest of land by plants.</title>
        <authorList>
            <person name="Rensing S."/>
            <person name="Lang D."/>
            <person name="Zimmer A."/>
            <person name="Terry A."/>
            <person name="Salamov A."/>
            <person name="Shapiro H."/>
            <person name="Nishiyama T."/>
            <person name="Perroud P.-F."/>
            <person name="Lindquist E."/>
            <person name="Kamisugi Y."/>
            <person name="Tanahashi T."/>
            <person name="Sakakibara K."/>
            <person name="Fujita T."/>
            <person name="Oishi K."/>
            <person name="Shin-I T."/>
            <person name="Kuroki Y."/>
            <person name="Toyoda A."/>
            <person name="Suzuki Y."/>
            <person name="Hashimoto A."/>
            <person name="Yamaguchi K."/>
            <person name="Sugano A."/>
            <person name="Kohara Y."/>
            <person name="Fujiyama A."/>
            <person name="Anterola A."/>
            <person name="Aoki S."/>
            <person name="Ashton N."/>
            <person name="Barbazuk W.B."/>
            <person name="Barker E."/>
            <person name="Bennetzen J."/>
            <person name="Bezanilla M."/>
            <person name="Blankenship R."/>
            <person name="Cho S.H."/>
            <person name="Dutcher S."/>
            <person name="Estelle M."/>
            <person name="Fawcett J.A."/>
            <person name="Gundlach H."/>
            <person name="Hanada K."/>
            <person name="Heyl A."/>
            <person name="Hicks K.A."/>
            <person name="Hugh J."/>
            <person name="Lohr M."/>
            <person name="Mayer K."/>
            <person name="Melkozernov A."/>
            <person name="Murata T."/>
            <person name="Nelson D."/>
            <person name="Pils B."/>
            <person name="Prigge M."/>
            <person name="Reiss B."/>
            <person name="Renner T."/>
            <person name="Rombauts S."/>
            <person name="Rushton P."/>
            <person name="Sanderfoot A."/>
            <person name="Schween G."/>
            <person name="Shiu S.-H."/>
            <person name="Stueber K."/>
            <person name="Theodoulou F.L."/>
            <person name="Tu H."/>
            <person name="Van de Peer Y."/>
            <person name="Verrier P.J."/>
            <person name="Waters E."/>
            <person name="Wood A."/>
            <person name="Yang L."/>
            <person name="Cove D."/>
            <person name="Cuming A."/>
            <person name="Hasebe M."/>
            <person name="Lucas S."/>
            <person name="Mishler D.B."/>
            <person name="Reski R."/>
            <person name="Grigoriev I."/>
            <person name="Quatrano R.S."/>
            <person name="Boore J.L."/>
        </authorList>
    </citation>
    <scope>NUCLEOTIDE SEQUENCE [LARGE SCALE GENOMIC DNA]</scope>
    <source>
        <strain evidence="2 3">cv. Gransden 2004</strain>
    </source>
</reference>
<evidence type="ECO:0000313" key="2">
    <source>
        <dbReference type="EnsemblPlants" id="Pp3c16_15148V3.1"/>
    </source>
</evidence>
<dbReference type="Gramene" id="Pp3c16_15148V3.1">
    <property type="protein sequence ID" value="Pp3c16_15148V3.1"/>
    <property type="gene ID" value="Pp3c16_15148"/>
</dbReference>
<keyword evidence="3" id="KW-1185">Reference proteome</keyword>
<dbReference type="InParanoid" id="A0A2K1J8P4"/>
<gene>
    <name evidence="1" type="ORF">PHYPA_021004</name>
</gene>